<evidence type="ECO:0000313" key="3">
    <source>
        <dbReference type="EMBL" id="CUU08807.1"/>
    </source>
</evidence>
<dbReference type="GO" id="GO:0008235">
    <property type="term" value="F:metalloexopeptidase activity"/>
    <property type="evidence" value="ECO:0007669"/>
    <property type="project" value="InterPro"/>
</dbReference>
<dbReference type="GO" id="GO:0006508">
    <property type="term" value="P:proteolysis"/>
    <property type="evidence" value="ECO:0007669"/>
    <property type="project" value="InterPro"/>
</dbReference>
<dbReference type="RefSeq" id="WP_075447076.1">
    <property type="nucleotide sequence ID" value="NZ_CZVI01000028.1"/>
</dbReference>
<proteinExistence type="predicted"/>
<accession>A0A0P1MKR3</accession>
<organism evidence="3 4">
    <name type="scientific">Candidatus Kryptonium thompsonii</name>
    <dbReference type="NCBI Taxonomy" id="1633631"/>
    <lineage>
        <taxon>Bacteria</taxon>
        <taxon>Pseudomonadati</taxon>
        <taxon>Candidatus Kryptoniota</taxon>
        <taxon>Candidatus Kryptonium</taxon>
    </lineage>
</organism>
<evidence type="ECO:0000313" key="4">
    <source>
        <dbReference type="Proteomes" id="UP000182011"/>
    </source>
</evidence>
<sequence>MRKFVYFILLLIFSLNLVYPQLKFDSISAWNFNKILTSEKFQGRKSGTPGGERASEWIAEKFKEFGLKPFGDNGTYFQNFKILATQDKVTKLTLLNGRKGKTRYSLGDDFTILTNSGSGKVKAKVVFVGYGISAPEKGRDDYENVDVKGKIALILAGTPSDEEEKFEVEGSRGYKIRKAFEKGASAVFYVQGDRPIRGGAIPEEYYTPELPALWVGRKIVDDIFYNTGISFDALRSEINFKTKSFEIDKIFEIETKVEKLDGWTRNVIGLIPGSDENLKDEYIVVGAHMDHTGVDAEGFMYPGADDNASGTCLVMELARSMMANNEKPKRSIIFALFAAEEQGLLGSKFFASHLPVPEENIVAMFNFDMVGRGNGNINIAGTENFPKMWEIIKEFFPENKLKNLGKFRAGANSDHYPFQERGIPAFFFISAGQHPEYHRTDDTNDKIQPFVLGEVGNTAYDVILGLANYPQSLKKKDRYVDYIYSNAQTALYIQLSPDSLTKDWLYNLWRTCKSDGIETVILELNSKNINDIFRAIYLVDSLATRDYRFFNIVSNKSDFITSPDVLNIIFSAKAETFSNLTQSLPILSKSGLKLIVFDEQTKIENVNSVVDIVNDFYLDITPVLKGNIKQSFNFKKTSIVFDPDTVVDKEMFFYTFTNREKFISMLDFIKPEKVFVNLPPQESKVLISNLRDKGWDIKKIQKIFGRNLYGFLK</sequence>
<accession>A0A0S4NBV4</accession>
<dbReference type="InterPro" id="IPR007484">
    <property type="entry name" value="Peptidase_M28"/>
</dbReference>
<protein>
    <submittedName>
        <fullName evidence="3">Zn-dependent amino-or carboxypeptidase, M28 family</fullName>
    </submittedName>
</protein>
<keyword evidence="5" id="KW-1185">Reference proteome</keyword>
<dbReference type="InterPro" id="IPR045175">
    <property type="entry name" value="M28_fam"/>
</dbReference>
<keyword evidence="3" id="KW-0378">Hydrolase</keyword>
<dbReference type="Gene3D" id="3.40.630.10">
    <property type="entry name" value="Zn peptidases"/>
    <property type="match status" value="2"/>
</dbReference>
<name>A0A0P1MKR3_9BACT</name>
<dbReference type="AlphaFoldDB" id="A0A0P1MKR3"/>
<dbReference type="InterPro" id="IPR046450">
    <property type="entry name" value="PA_dom_sf"/>
</dbReference>
<dbReference type="EMBL" id="CZVI01000028">
    <property type="protein sequence ID" value="CUS92340.1"/>
    <property type="molecule type" value="Genomic_DNA"/>
</dbReference>
<evidence type="ECO:0000313" key="2">
    <source>
        <dbReference type="EMBL" id="CUS92340.1"/>
    </source>
</evidence>
<dbReference type="SUPFAM" id="SSF52025">
    <property type="entry name" value="PA domain"/>
    <property type="match status" value="1"/>
</dbReference>
<dbReference type="Proteomes" id="UP000182200">
    <property type="component" value="Unassembled WGS sequence"/>
</dbReference>
<keyword evidence="3" id="KW-0121">Carboxypeptidase</keyword>
<dbReference type="STRING" id="1633631.GCA_001442925_02180"/>
<dbReference type="Proteomes" id="UP000182011">
    <property type="component" value="Unassembled WGS sequence"/>
</dbReference>
<accession>A0A0P1LZW6</accession>
<dbReference type="SUPFAM" id="SSF53187">
    <property type="entry name" value="Zn-dependent exopeptidases"/>
    <property type="match status" value="1"/>
</dbReference>
<dbReference type="OrthoDB" id="9778250at2"/>
<dbReference type="PANTHER" id="PTHR12147">
    <property type="entry name" value="METALLOPEPTIDASE M28 FAMILY MEMBER"/>
    <property type="match status" value="1"/>
</dbReference>
<dbReference type="Gene3D" id="3.50.30.30">
    <property type="match status" value="1"/>
</dbReference>
<gene>
    <name evidence="3" type="ORF">JGI4_02186</name>
    <name evidence="2" type="ORF">JGI8_01663</name>
</gene>
<reference evidence="2 5" key="2">
    <citation type="submission" date="2015-11" db="EMBL/GenBank/DDBJ databases">
        <authorList>
            <person name="Varghese N."/>
        </authorList>
    </citation>
    <scope>NUCLEOTIDE SEQUENCE [LARGE SCALE GENOMIC DNA]</scope>
    <source>
        <strain evidence="2 5">JGI-8</strain>
    </source>
</reference>
<accession>A0A0P1NYF0</accession>
<feature type="domain" description="Peptidase M28" evidence="1">
    <location>
        <begin position="266"/>
        <end position="461"/>
    </location>
</feature>
<dbReference type="EMBL" id="FAOP01000011">
    <property type="protein sequence ID" value="CUU08807.1"/>
    <property type="molecule type" value="Genomic_DNA"/>
</dbReference>
<dbReference type="PANTHER" id="PTHR12147:SF26">
    <property type="entry name" value="PEPTIDASE M28 DOMAIN-CONTAINING PROTEIN"/>
    <property type="match status" value="1"/>
</dbReference>
<dbReference type="Pfam" id="PF04389">
    <property type="entry name" value="Peptidase_M28"/>
    <property type="match status" value="1"/>
</dbReference>
<evidence type="ECO:0000313" key="5">
    <source>
        <dbReference type="Proteomes" id="UP000182200"/>
    </source>
</evidence>
<reference evidence="3 4" key="1">
    <citation type="submission" date="2015-11" db="EMBL/GenBank/DDBJ databases">
        <authorList>
            <person name="Zhang Y."/>
            <person name="Guo Z."/>
        </authorList>
    </citation>
    <scope>NUCLEOTIDE SEQUENCE [LARGE SCALE GENOMIC DNA]</scope>
    <source>
        <strain evidence="3">JGI-4</strain>
    </source>
</reference>
<accession>A0A0P1MB72</accession>
<keyword evidence="3" id="KW-0645">Protease</keyword>
<evidence type="ECO:0000259" key="1">
    <source>
        <dbReference type="Pfam" id="PF04389"/>
    </source>
</evidence>
<dbReference type="GO" id="GO:0004180">
    <property type="term" value="F:carboxypeptidase activity"/>
    <property type="evidence" value="ECO:0007669"/>
    <property type="project" value="UniProtKB-KW"/>
</dbReference>